<evidence type="ECO:0000313" key="1">
    <source>
        <dbReference type="EMBL" id="CAF0822052.1"/>
    </source>
</evidence>
<dbReference type="EMBL" id="CAJOBC010000626">
    <property type="protein sequence ID" value="CAF3608569.1"/>
    <property type="molecule type" value="Genomic_DNA"/>
</dbReference>
<reference evidence="2" key="1">
    <citation type="submission" date="2021-02" db="EMBL/GenBank/DDBJ databases">
        <authorList>
            <person name="Nowell W R."/>
        </authorList>
    </citation>
    <scope>NUCLEOTIDE SEQUENCE</scope>
</reference>
<evidence type="ECO:0000313" key="2">
    <source>
        <dbReference type="EMBL" id="CAF0822072.1"/>
    </source>
</evidence>
<evidence type="ECO:0000313" key="3">
    <source>
        <dbReference type="EMBL" id="CAF3608551.1"/>
    </source>
</evidence>
<evidence type="ECO:0000313" key="5">
    <source>
        <dbReference type="Proteomes" id="UP000663829"/>
    </source>
</evidence>
<dbReference type="Proteomes" id="UP000663829">
    <property type="component" value="Unassembled WGS sequence"/>
</dbReference>
<keyword evidence="5" id="KW-1185">Reference proteome</keyword>
<protein>
    <submittedName>
        <fullName evidence="2">Uncharacterized protein</fullName>
    </submittedName>
</protein>
<accession>A0A813UFN7</accession>
<comment type="caution">
    <text evidence="2">The sequence shown here is derived from an EMBL/GenBank/DDBJ whole genome shotgun (WGS) entry which is preliminary data.</text>
</comment>
<dbReference type="Proteomes" id="UP000681722">
    <property type="component" value="Unassembled WGS sequence"/>
</dbReference>
<evidence type="ECO:0000313" key="4">
    <source>
        <dbReference type="EMBL" id="CAF3608569.1"/>
    </source>
</evidence>
<sequence length="206" mass="24052">MKNMPLKYCARFLNETDCYYFACIDSKYQCGKENILVEFSYWLCEATLKRTYNFLSKFGKKWVHAAQHCIMHKLNHALHNNTISFTCSTLDKIVYNFYPDCLFQPDITISIPSFCNVVCDDLEIFIAIFDEWDLKGLNIKRLLLEVSRLCLAQTENILDIDEATIPSLLWSICLDGHEVKLKRDLSKLMIKLERPLPIFGKSVEEE</sequence>
<dbReference type="EMBL" id="CAJOBC010000626">
    <property type="protein sequence ID" value="CAF3608551.1"/>
    <property type="molecule type" value="Genomic_DNA"/>
</dbReference>
<organism evidence="2 5">
    <name type="scientific">Didymodactylos carnosus</name>
    <dbReference type="NCBI Taxonomy" id="1234261"/>
    <lineage>
        <taxon>Eukaryota</taxon>
        <taxon>Metazoa</taxon>
        <taxon>Spiralia</taxon>
        <taxon>Gnathifera</taxon>
        <taxon>Rotifera</taxon>
        <taxon>Eurotatoria</taxon>
        <taxon>Bdelloidea</taxon>
        <taxon>Philodinida</taxon>
        <taxon>Philodinidae</taxon>
        <taxon>Didymodactylos</taxon>
    </lineage>
</organism>
<dbReference type="AlphaFoldDB" id="A0A813UFN7"/>
<dbReference type="OrthoDB" id="9993392at2759"/>
<dbReference type="EMBL" id="CAJNOQ010000626">
    <property type="protein sequence ID" value="CAF0822052.1"/>
    <property type="molecule type" value="Genomic_DNA"/>
</dbReference>
<gene>
    <name evidence="1" type="ORF">GPM918_LOCUS4598</name>
    <name evidence="2" type="ORF">GPM918_LOCUS4599</name>
    <name evidence="3" type="ORF">SRO942_LOCUS4599</name>
    <name evidence="4" type="ORF">SRO942_LOCUS4600</name>
</gene>
<proteinExistence type="predicted"/>
<dbReference type="EMBL" id="CAJNOQ010000626">
    <property type="protein sequence ID" value="CAF0822072.1"/>
    <property type="molecule type" value="Genomic_DNA"/>
</dbReference>
<name>A0A813UFN7_9BILA</name>